<evidence type="ECO:0008006" key="4">
    <source>
        <dbReference type="Google" id="ProtNLM"/>
    </source>
</evidence>
<comment type="caution">
    <text evidence="2">The sequence shown here is derived from an EMBL/GenBank/DDBJ whole genome shotgun (WGS) entry which is preliminary data.</text>
</comment>
<dbReference type="RefSeq" id="WP_151672786.1">
    <property type="nucleotide sequence ID" value="NZ_BKCG01000001.1"/>
</dbReference>
<organism evidence="2 3">
    <name type="scientific">Patiriisocius marinus</name>
    <dbReference type="NCBI Taxonomy" id="1397112"/>
    <lineage>
        <taxon>Bacteria</taxon>
        <taxon>Pseudomonadati</taxon>
        <taxon>Bacteroidota</taxon>
        <taxon>Flavobacteriia</taxon>
        <taxon>Flavobacteriales</taxon>
        <taxon>Flavobacteriaceae</taxon>
        <taxon>Patiriisocius</taxon>
    </lineage>
</organism>
<feature type="transmembrane region" description="Helical" evidence="1">
    <location>
        <begin position="12"/>
        <end position="35"/>
    </location>
</feature>
<evidence type="ECO:0000313" key="2">
    <source>
        <dbReference type="EMBL" id="GER58728.1"/>
    </source>
</evidence>
<dbReference type="AlphaFoldDB" id="A0A5J4IYJ3"/>
<protein>
    <recommendedName>
        <fullName evidence="4">F0F1-ATPase subunit Ca2+/Mg2+ transporter</fullName>
    </recommendedName>
</protein>
<evidence type="ECO:0000256" key="1">
    <source>
        <dbReference type="SAM" id="Phobius"/>
    </source>
</evidence>
<keyword evidence="1" id="KW-1133">Transmembrane helix</keyword>
<feature type="transmembrane region" description="Helical" evidence="1">
    <location>
        <begin position="47"/>
        <end position="65"/>
    </location>
</feature>
<keyword evidence="1" id="KW-0812">Transmembrane</keyword>
<keyword evidence="1" id="KW-0472">Membrane</keyword>
<dbReference type="Proteomes" id="UP000326509">
    <property type="component" value="Unassembled WGS sequence"/>
</dbReference>
<evidence type="ECO:0000313" key="3">
    <source>
        <dbReference type="Proteomes" id="UP000326509"/>
    </source>
</evidence>
<keyword evidence="3" id="KW-1185">Reference proteome</keyword>
<gene>
    <name evidence="2" type="ORF">ULMA_08360</name>
</gene>
<dbReference type="Pfam" id="PF09527">
    <property type="entry name" value="ATPase_gene1"/>
    <property type="match status" value="1"/>
</dbReference>
<dbReference type="InterPro" id="IPR032820">
    <property type="entry name" value="ATPase_put"/>
</dbReference>
<dbReference type="EMBL" id="BKCG01000001">
    <property type="protein sequence ID" value="GER58728.1"/>
    <property type="molecule type" value="Genomic_DNA"/>
</dbReference>
<sequence length="73" mass="8236">MSSKKNNSGVKRWAILSAIGIEMGVIIYLFVQLGLWLDKNYTDNGKWFLVIGTFLGIAISLYLVIKQTNRLNS</sequence>
<dbReference type="OrthoDB" id="9798708at2"/>
<reference evidence="2 3" key="1">
    <citation type="submission" date="2019-08" db="EMBL/GenBank/DDBJ databases">
        <title>Draft genome sequence of Ulvibacter marinus type strain NBRC 109484.</title>
        <authorList>
            <person name="Kawano K."/>
            <person name="Ushijima N."/>
            <person name="Kihara M."/>
            <person name="Itoh H."/>
        </authorList>
    </citation>
    <scope>NUCLEOTIDE SEQUENCE [LARGE SCALE GENOMIC DNA]</scope>
    <source>
        <strain evidence="2 3">NBRC 109484</strain>
    </source>
</reference>
<proteinExistence type="predicted"/>
<accession>A0A5J4IYJ3</accession>
<name>A0A5J4IYJ3_9FLAO</name>